<proteinExistence type="predicted"/>
<protein>
    <submittedName>
        <fullName evidence="2">Uncharacterized protein</fullName>
    </submittedName>
</protein>
<evidence type="ECO:0000256" key="1">
    <source>
        <dbReference type="SAM" id="Phobius"/>
    </source>
</evidence>
<feature type="transmembrane region" description="Helical" evidence="1">
    <location>
        <begin position="53"/>
        <end position="71"/>
    </location>
</feature>
<evidence type="ECO:0000313" key="2">
    <source>
        <dbReference type="EMBL" id="MET4582550.1"/>
    </source>
</evidence>
<keyword evidence="3" id="KW-1185">Reference proteome</keyword>
<gene>
    <name evidence="2" type="ORF">ABIE21_002060</name>
</gene>
<dbReference type="RefSeq" id="WP_354024732.1">
    <property type="nucleotide sequence ID" value="NZ_JBEPSJ010000002.1"/>
</dbReference>
<keyword evidence="1" id="KW-1133">Transmembrane helix</keyword>
<feature type="transmembrane region" description="Helical" evidence="1">
    <location>
        <begin position="20"/>
        <end position="41"/>
    </location>
</feature>
<reference evidence="2 3" key="1">
    <citation type="submission" date="2024-06" db="EMBL/GenBank/DDBJ databases">
        <title>Sorghum-associated microbial communities from plants grown in Nebraska, USA.</title>
        <authorList>
            <person name="Schachtman D."/>
        </authorList>
    </citation>
    <scope>NUCLEOTIDE SEQUENCE [LARGE SCALE GENOMIC DNA]</scope>
    <source>
        <strain evidence="2 3">2857</strain>
    </source>
</reference>
<evidence type="ECO:0000313" key="3">
    <source>
        <dbReference type="Proteomes" id="UP001549257"/>
    </source>
</evidence>
<dbReference type="EMBL" id="JBEPSJ010000002">
    <property type="protein sequence ID" value="MET4582550.1"/>
    <property type="molecule type" value="Genomic_DNA"/>
</dbReference>
<sequence>MSAQRHGRRSRSTPAVRAAFGAAGAAYIASCAVGTGVATGVLDLRGARWVHHALYVGTVALAGAAVSSLVWSPSRAGWSLLPAAVPLAALARLGPRFPRHPFVALSAAPFFVAGFVHSRK</sequence>
<keyword evidence="1" id="KW-0812">Transmembrane</keyword>
<dbReference type="Proteomes" id="UP001549257">
    <property type="component" value="Unassembled WGS sequence"/>
</dbReference>
<keyword evidence="1" id="KW-0472">Membrane</keyword>
<name>A0ABV2QNL1_9MICO</name>
<comment type="caution">
    <text evidence="2">The sequence shown here is derived from an EMBL/GenBank/DDBJ whole genome shotgun (WGS) entry which is preliminary data.</text>
</comment>
<organism evidence="2 3">
    <name type="scientific">Conyzicola nivalis</name>
    <dbReference type="NCBI Taxonomy" id="1477021"/>
    <lineage>
        <taxon>Bacteria</taxon>
        <taxon>Bacillati</taxon>
        <taxon>Actinomycetota</taxon>
        <taxon>Actinomycetes</taxon>
        <taxon>Micrococcales</taxon>
        <taxon>Microbacteriaceae</taxon>
        <taxon>Conyzicola</taxon>
    </lineage>
</organism>
<accession>A0ABV2QNL1</accession>